<dbReference type="PIRSF" id="PIRSF000847">
    <property type="entry name" value="Phos_ph_gly_syn"/>
    <property type="match status" value="1"/>
</dbReference>
<evidence type="ECO:0000313" key="17">
    <source>
        <dbReference type="EMBL" id="BAI68549.1"/>
    </source>
</evidence>
<proteinExistence type="inferred from homology"/>
<evidence type="ECO:0000313" key="18">
    <source>
        <dbReference type="Proteomes" id="UP000002574"/>
    </source>
</evidence>
<dbReference type="Gene3D" id="1.20.120.1760">
    <property type="match status" value="1"/>
</dbReference>
<keyword evidence="13" id="KW-1208">Phospholipid metabolism</keyword>
<evidence type="ECO:0000256" key="8">
    <source>
        <dbReference type="ARBA" id="ARBA00022692"/>
    </source>
</evidence>
<feature type="transmembrane region" description="Helical" evidence="16">
    <location>
        <begin position="16"/>
        <end position="37"/>
    </location>
</feature>
<keyword evidence="11 16" id="KW-0472">Membrane</keyword>
<feature type="transmembrane region" description="Helical" evidence="16">
    <location>
        <begin position="124"/>
        <end position="150"/>
    </location>
</feature>
<dbReference type="GO" id="GO:0046474">
    <property type="term" value="P:glycerophospholipid biosynthetic process"/>
    <property type="evidence" value="ECO:0007669"/>
    <property type="project" value="TreeGrafter"/>
</dbReference>
<evidence type="ECO:0000256" key="12">
    <source>
        <dbReference type="ARBA" id="ARBA00023209"/>
    </source>
</evidence>
<accession>D3DFE7</accession>
<dbReference type="RefSeq" id="WP_012962732.1">
    <property type="nucleotide sequence ID" value="NC_013799.1"/>
</dbReference>
<evidence type="ECO:0000256" key="14">
    <source>
        <dbReference type="ARBA" id="ARBA00048586"/>
    </source>
</evidence>
<dbReference type="AlphaFoldDB" id="D3DFE7"/>
<evidence type="ECO:0000256" key="2">
    <source>
        <dbReference type="ARBA" id="ARBA00005042"/>
    </source>
</evidence>
<comment type="subcellular location">
    <subcellularLocation>
        <location evidence="1">Membrane</location>
        <topology evidence="1">Multi-pass membrane protein</topology>
    </subcellularLocation>
</comment>
<evidence type="ECO:0000256" key="15">
    <source>
        <dbReference type="RuleBase" id="RU003750"/>
    </source>
</evidence>
<evidence type="ECO:0000256" key="6">
    <source>
        <dbReference type="ARBA" id="ARBA00022516"/>
    </source>
</evidence>
<organism evidence="17 18">
    <name type="scientific">Hydrogenobacter thermophilus (strain DSM 6534 / IAM 12695 / TK-6)</name>
    <dbReference type="NCBI Taxonomy" id="608538"/>
    <lineage>
        <taxon>Bacteria</taxon>
        <taxon>Pseudomonadati</taxon>
        <taxon>Aquificota</taxon>
        <taxon>Aquificia</taxon>
        <taxon>Aquificales</taxon>
        <taxon>Aquificaceae</taxon>
        <taxon>Hydrogenobacter</taxon>
    </lineage>
</organism>
<dbReference type="eggNOG" id="COG0558">
    <property type="taxonomic scope" value="Bacteria"/>
</dbReference>
<evidence type="ECO:0000256" key="10">
    <source>
        <dbReference type="ARBA" id="ARBA00023098"/>
    </source>
</evidence>
<evidence type="ECO:0000256" key="16">
    <source>
        <dbReference type="SAM" id="Phobius"/>
    </source>
</evidence>
<dbReference type="EC" id="2.7.8.5" evidence="4"/>
<dbReference type="STRING" id="608538.HTH_0082"/>
<gene>
    <name evidence="17" type="primary">pgsA2</name>
    <name evidence="17" type="ordered locus">HTH_0082</name>
</gene>
<dbReference type="Proteomes" id="UP000002574">
    <property type="component" value="Chromosome"/>
</dbReference>
<keyword evidence="18" id="KW-1185">Reference proteome</keyword>
<keyword evidence="12" id="KW-0594">Phospholipid biosynthesis</keyword>
<evidence type="ECO:0000256" key="1">
    <source>
        <dbReference type="ARBA" id="ARBA00004141"/>
    </source>
</evidence>
<keyword evidence="9 16" id="KW-1133">Transmembrane helix</keyword>
<keyword evidence="6" id="KW-0444">Lipid biosynthesis</keyword>
<dbReference type="InterPro" id="IPR050324">
    <property type="entry name" value="CDP-alcohol_PTase-I"/>
</dbReference>
<dbReference type="GO" id="GO:0016020">
    <property type="term" value="C:membrane"/>
    <property type="evidence" value="ECO:0007669"/>
    <property type="project" value="UniProtKB-SubCell"/>
</dbReference>
<evidence type="ECO:0000256" key="9">
    <source>
        <dbReference type="ARBA" id="ARBA00022989"/>
    </source>
</evidence>
<keyword evidence="7 15" id="KW-0808">Transferase</keyword>
<dbReference type="InterPro" id="IPR048254">
    <property type="entry name" value="CDP_ALCOHOL_P_TRANSF_CS"/>
</dbReference>
<evidence type="ECO:0000256" key="11">
    <source>
        <dbReference type="ARBA" id="ARBA00023136"/>
    </source>
</evidence>
<dbReference type="EMBL" id="AP011112">
    <property type="protein sequence ID" value="BAI68549.1"/>
    <property type="molecule type" value="Genomic_DNA"/>
</dbReference>
<dbReference type="PROSITE" id="PS00379">
    <property type="entry name" value="CDP_ALCOHOL_P_TRANSF"/>
    <property type="match status" value="1"/>
</dbReference>
<dbReference type="KEGG" id="hte:Hydth_0083"/>
<evidence type="ECO:0000256" key="3">
    <source>
        <dbReference type="ARBA" id="ARBA00010441"/>
    </source>
</evidence>
<evidence type="ECO:0000256" key="7">
    <source>
        <dbReference type="ARBA" id="ARBA00022679"/>
    </source>
</evidence>
<dbReference type="PANTHER" id="PTHR14269:SF11">
    <property type="entry name" value="CDP-DIACYLGLYCEROL--GLYCEROL-3-PHOSPHATE 3-PHOSPHATIDYLTRANSFERASE"/>
    <property type="match status" value="1"/>
</dbReference>
<dbReference type="PANTHER" id="PTHR14269">
    <property type="entry name" value="CDP-DIACYLGLYCEROL--GLYCEROL-3-PHOSPHATE 3-PHOSPHATIDYLTRANSFERASE-RELATED"/>
    <property type="match status" value="1"/>
</dbReference>
<dbReference type="InterPro" id="IPR043130">
    <property type="entry name" value="CDP-OH_PTrfase_TM_dom"/>
</dbReference>
<protein>
    <recommendedName>
        <fullName evidence="5">CDP-diacylglycerol--glycerol-3-phosphate 3-phosphatidyltransferase</fullName>
        <ecNumber evidence="4">2.7.8.5</ecNumber>
    </recommendedName>
</protein>
<name>D3DFE7_HYDTT</name>
<comment type="catalytic activity">
    <reaction evidence="14">
        <text>a CDP-1,2-diacyl-sn-glycerol + sn-glycerol 3-phosphate = a 1,2-diacyl-sn-glycero-3-phospho-(1'-sn-glycero-3'-phosphate) + CMP + H(+)</text>
        <dbReference type="Rhea" id="RHEA:12593"/>
        <dbReference type="ChEBI" id="CHEBI:15378"/>
        <dbReference type="ChEBI" id="CHEBI:57597"/>
        <dbReference type="ChEBI" id="CHEBI:58332"/>
        <dbReference type="ChEBI" id="CHEBI:60110"/>
        <dbReference type="ChEBI" id="CHEBI:60377"/>
        <dbReference type="EC" id="2.7.8.5"/>
    </reaction>
</comment>
<comment type="pathway">
    <text evidence="2">Phospholipid metabolism; phosphatidylglycerol biosynthesis; phosphatidylglycerol from CDP-diacylglycerol: step 1/2.</text>
</comment>
<dbReference type="KEGG" id="hth:HTH_0082"/>
<dbReference type="InterPro" id="IPR000462">
    <property type="entry name" value="CDP-OH_P_trans"/>
</dbReference>
<evidence type="ECO:0000256" key="4">
    <source>
        <dbReference type="ARBA" id="ARBA00013170"/>
    </source>
</evidence>
<evidence type="ECO:0000256" key="13">
    <source>
        <dbReference type="ARBA" id="ARBA00023264"/>
    </source>
</evidence>
<comment type="similarity">
    <text evidence="3 15">Belongs to the CDP-alcohol phosphatidyltransferase class-I family.</text>
</comment>
<dbReference type="InterPro" id="IPR004570">
    <property type="entry name" value="Phosphatidylglycerol_P_synth"/>
</dbReference>
<dbReference type="OrthoDB" id="9796672at2"/>
<dbReference type="Pfam" id="PF01066">
    <property type="entry name" value="CDP-OH_P_transf"/>
    <property type="match status" value="1"/>
</dbReference>
<reference evidence="17 18" key="1">
    <citation type="journal article" date="2010" name="J. Bacteriol.">
        <title>Complete genome sequence of the thermophilic, obligately chemolithoautotrophic hydrogen-oxidizing bacterium Hydrogenobacter thermophilus TK-6.</title>
        <authorList>
            <person name="Arai H."/>
            <person name="Kanbe H."/>
            <person name="Ishii M."/>
            <person name="Igarashi Y."/>
        </authorList>
    </citation>
    <scope>NUCLEOTIDE SEQUENCE [LARGE SCALE GENOMIC DNA]</scope>
    <source>
        <strain evidence="18">DSM 6534 / IAM 12695 / TK-6 [Tokyo]</strain>
    </source>
</reference>
<evidence type="ECO:0000256" key="5">
    <source>
        <dbReference type="ARBA" id="ARBA00014944"/>
    </source>
</evidence>
<keyword evidence="8 16" id="KW-0812">Transmembrane</keyword>
<dbReference type="GO" id="GO:0008444">
    <property type="term" value="F:CDP-diacylglycerol-glycerol-3-phosphate 3-phosphatidyltransferase activity"/>
    <property type="evidence" value="ECO:0007669"/>
    <property type="project" value="UniProtKB-EC"/>
</dbReference>
<keyword evidence="10" id="KW-0443">Lipid metabolism</keyword>
<sequence>MATLITLLRFLITFPAFYAVILGQLRWALVLILLGALSDLLDGSVARKNKEESKWGALLDPLVDKIFFLSILSAFLYMQQINPVAFLLLLIRELLVSFLRSMGAEKGYTMQASYLGKTKTFFEFLSLILLSAGSPLGGWMLWIAVLFAYISMYDYLIKYTTFEKSS</sequence>